<dbReference type="Pfam" id="PF00069">
    <property type="entry name" value="Pkinase"/>
    <property type="match status" value="1"/>
</dbReference>
<dbReference type="PANTHER" id="PTHR24348">
    <property type="entry name" value="SERINE/THREONINE-PROTEIN KINASE UNC-51-RELATED"/>
    <property type="match status" value="1"/>
</dbReference>
<keyword evidence="6" id="KW-0418">Kinase</keyword>
<comment type="catalytic activity">
    <reaction evidence="11">
        <text>L-seryl-[protein] + ATP = O-phospho-L-seryl-[protein] + ADP + H(+)</text>
        <dbReference type="Rhea" id="RHEA:17989"/>
        <dbReference type="Rhea" id="RHEA-COMP:9863"/>
        <dbReference type="Rhea" id="RHEA-COMP:11604"/>
        <dbReference type="ChEBI" id="CHEBI:15378"/>
        <dbReference type="ChEBI" id="CHEBI:29999"/>
        <dbReference type="ChEBI" id="CHEBI:30616"/>
        <dbReference type="ChEBI" id="CHEBI:83421"/>
        <dbReference type="ChEBI" id="CHEBI:456216"/>
        <dbReference type="EC" id="2.7.11.1"/>
    </reaction>
</comment>
<dbReference type="Gene3D" id="1.10.510.10">
    <property type="entry name" value="Transferase(Phosphotransferase) domain 1"/>
    <property type="match status" value="1"/>
</dbReference>
<name>A0A1E1LDL3_9HELO</name>
<dbReference type="GO" id="GO:0005524">
    <property type="term" value="F:ATP binding"/>
    <property type="evidence" value="ECO:0007669"/>
    <property type="project" value="UniProtKB-KW"/>
</dbReference>
<protein>
    <recommendedName>
        <fullName evidence="2">non-specific serine/threonine protein kinase</fullName>
        <ecNumber evidence="2">2.7.11.1</ecNumber>
    </recommendedName>
    <alternativeName>
        <fullName evidence="9">Autophagy-related protein 1</fullName>
    </alternativeName>
</protein>
<dbReference type="SMART" id="SM00220">
    <property type="entry name" value="S_TKc"/>
    <property type="match status" value="1"/>
</dbReference>
<dbReference type="InterPro" id="IPR036020">
    <property type="entry name" value="WW_dom_sf"/>
</dbReference>
<evidence type="ECO:0000259" key="14">
    <source>
        <dbReference type="PROSITE" id="PS50020"/>
    </source>
</evidence>
<dbReference type="InterPro" id="IPR045269">
    <property type="entry name" value="Atg1-like"/>
</dbReference>
<dbReference type="STRING" id="914237.A0A1E1LDL3"/>
<evidence type="ECO:0000256" key="10">
    <source>
        <dbReference type="ARBA" id="ARBA00047899"/>
    </source>
</evidence>
<dbReference type="CDD" id="cd00201">
    <property type="entry name" value="WW"/>
    <property type="match status" value="1"/>
</dbReference>
<dbReference type="GO" id="GO:0010506">
    <property type="term" value="P:regulation of autophagy"/>
    <property type="evidence" value="ECO:0007669"/>
    <property type="project" value="InterPro"/>
</dbReference>
<evidence type="ECO:0000256" key="9">
    <source>
        <dbReference type="ARBA" id="ARBA00030237"/>
    </source>
</evidence>
<dbReference type="InterPro" id="IPR001202">
    <property type="entry name" value="WW_dom"/>
</dbReference>
<evidence type="ECO:0000256" key="1">
    <source>
        <dbReference type="ARBA" id="ARBA00004623"/>
    </source>
</evidence>
<accession>A0A1E1LDL3</accession>
<dbReference type="AlphaFoldDB" id="A0A1E1LDL3"/>
<dbReference type="InterPro" id="IPR000719">
    <property type="entry name" value="Prot_kinase_dom"/>
</dbReference>
<feature type="domain" description="WW" evidence="14">
    <location>
        <begin position="462"/>
        <end position="495"/>
    </location>
</feature>
<dbReference type="SUPFAM" id="SSF56112">
    <property type="entry name" value="Protein kinase-like (PK-like)"/>
    <property type="match status" value="1"/>
</dbReference>
<dbReference type="PANTHER" id="PTHR24348:SF22">
    <property type="entry name" value="NON-SPECIFIC SERINE_THREONINE PROTEIN KINASE"/>
    <property type="match status" value="1"/>
</dbReference>
<evidence type="ECO:0000256" key="7">
    <source>
        <dbReference type="ARBA" id="ARBA00022840"/>
    </source>
</evidence>
<dbReference type="Pfam" id="PF00397">
    <property type="entry name" value="WW"/>
    <property type="match status" value="1"/>
</dbReference>
<dbReference type="Gene3D" id="2.20.70.10">
    <property type="match status" value="1"/>
</dbReference>
<evidence type="ECO:0000256" key="8">
    <source>
        <dbReference type="ARBA" id="ARBA00023006"/>
    </source>
</evidence>
<evidence type="ECO:0000256" key="5">
    <source>
        <dbReference type="ARBA" id="ARBA00022741"/>
    </source>
</evidence>
<evidence type="ECO:0000313" key="16">
    <source>
        <dbReference type="Proteomes" id="UP000178129"/>
    </source>
</evidence>
<feature type="region of interest" description="Disordered" evidence="12">
    <location>
        <begin position="435"/>
        <end position="476"/>
    </location>
</feature>
<dbReference type="SUPFAM" id="SSF51045">
    <property type="entry name" value="WW domain"/>
    <property type="match status" value="1"/>
</dbReference>
<evidence type="ECO:0000256" key="3">
    <source>
        <dbReference type="ARBA" id="ARBA00022527"/>
    </source>
</evidence>
<keyword evidence="5" id="KW-0547">Nucleotide-binding</keyword>
<feature type="domain" description="Protein kinase" evidence="13">
    <location>
        <begin position="46"/>
        <end position="317"/>
    </location>
</feature>
<proteinExistence type="predicted"/>
<dbReference type="GO" id="GO:0004674">
    <property type="term" value="F:protein serine/threonine kinase activity"/>
    <property type="evidence" value="ECO:0007669"/>
    <property type="project" value="UniProtKB-KW"/>
</dbReference>
<dbReference type="GO" id="GO:0034045">
    <property type="term" value="C:phagophore assembly site membrane"/>
    <property type="evidence" value="ECO:0007669"/>
    <property type="project" value="UniProtKB-SubCell"/>
</dbReference>
<dbReference type="GO" id="GO:0005776">
    <property type="term" value="C:autophagosome"/>
    <property type="evidence" value="ECO:0007669"/>
    <property type="project" value="TreeGrafter"/>
</dbReference>
<dbReference type="EC" id="2.7.11.1" evidence="2"/>
<comment type="subcellular location">
    <subcellularLocation>
        <location evidence="1">Preautophagosomal structure membrane</location>
        <topology evidence="1">Peripheral membrane protein</topology>
    </subcellularLocation>
</comment>
<keyword evidence="8" id="KW-0072">Autophagy</keyword>
<dbReference type="InterPro" id="IPR011009">
    <property type="entry name" value="Kinase-like_dom_sf"/>
</dbReference>
<gene>
    <name evidence="15" type="ORF">RCO7_11526</name>
</gene>
<dbReference type="InParanoid" id="A0A1E1LDL3"/>
<dbReference type="PROSITE" id="PS50020">
    <property type="entry name" value="WW_DOMAIN_2"/>
    <property type="match status" value="1"/>
</dbReference>
<evidence type="ECO:0000256" key="2">
    <source>
        <dbReference type="ARBA" id="ARBA00012513"/>
    </source>
</evidence>
<evidence type="ECO:0000313" key="15">
    <source>
        <dbReference type="EMBL" id="CZT08625.1"/>
    </source>
</evidence>
<dbReference type="InterPro" id="IPR008271">
    <property type="entry name" value="Ser/Thr_kinase_AS"/>
</dbReference>
<dbReference type="PROSITE" id="PS50011">
    <property type="entry name" value="PROTEIN_KINASE_DOM"/>
    <property type="match status" value="1"/>
</dbReference>
<dbReference type="PROSITE" id="PS00108">
    <property type="entry name" value="PROTEIN_KINASE_ST"/>
    <property type="match status" value="1"/>
</dbReference>
<keyword evidence="4" id="KW-0808">Transferase</keyword>
<evidence type="ECO:0000256" key="4">
    <source>
        <dbReference type="ARBA" id="ARBA00022679"/>
    </source>
</evidence>
<keyword evidence="7" id="KW-0067">ATP-binding</keyword>
<evidence type="ECO:0000256" key="6">
    <source>
        <dbReference type="ARBA" id="ARBA00022777"/>
    </source>
</evidence>
<evidence type="ECO:0000256" key="12">
    <source>
        <dbReference type="SAM" id="MobiDB-lite"/>
    </source>
</evidence>
<comment type="catalytic activity">
    <reaction evidence="10">
        <text>L-threonyl-[protein] + ATP = O-phospho-L-threonyl-[protein] + ADP + H(+)</text>
        <dbReference type="Rhea" id="RHEA:46608"/>
        <dbReference type="Rhea" id="RHEA-COMP:11060"/>
        <dbReference type="Rhea" id="RHEA-COMP:11605"/>
        <dbReference type="ChEBI" id="CHEBI:15378"/>
        <dbReference type="ChEBI" id="CHEBI:30013"/>
        <dbReference type="ChEBI" id="CHEBI:30616"/>
        <dbReference type="ChEBI" id="CHEBI:61977"/>
        <dbReference type="ChEBI" id="CHEBI:456216"/>
        <dbReference type="EC" id="2.7.11.1"/>
    </reaction>
</comment>
<evidence type="ECO:0000259" key="13">
    <source>
        <dbReference type="PROSITE" id="PS50011"/>
    </source>
</evidence>
<organism evidence="15 16">
    <name type="scientific">Rhynchosporium graminicola</name>
    <dbReference type="NCBI Taxonomy" id="2792576"/>
    <lineage>
        <taxon>Eukaryota</taxon>
        <taxon>Fungi</taxon>
        <taxon>Dikarya</taxon>
        <taxon>Ascomycota</taxon>
        <taxon>Pezizomycotina</taxon>
        <taxon>Leotiomycetes</taxon>
        <taxon>Helotiales</taxon>
        <taxon>Ploettnerulaceae</taxon>
        <taxon>Rhynchosporium</taxon>
    </lineage>
</organism>
<sequence length="496" mass="55958">MSLLDDLNDYKLETSYQRDPECTIYTSYRADRARGIGKVAVIEKWVRDQKLLGVGTFGSVRLERRESSNARTQTCRAVKQMHKSHMARLKVDHNKEIIALTKFSRSKFSQSQLFVEFFGWFEDDDNVFLAMEYFELGTLDIHMTETLLEQDARSIALQLLEGLKIMHEEGFTHRDLKPENIFIAQKSPAWWVKIGDFGIAKRVSNNDTALQTATGTPLYLAPEVLHFVENEDEESSSYTNTVDIWSFACVVYQMMALQVPFPTYPRSLLAFCQGGPFPESPLLRRTSADGIEFIKSILVPFPTHRPTAKSVGLSKWLKDQDMGTSDMVEVFNQVNIRDDQTQSTKGALLPYREDQILSIPDQASGVPAQTTQARKLPALSSNKFPTPAIPILTPTTQVPTSVRLAKLMPSEAPSNFHANESERFVGSDTELSNLKVNSKFGRPPLPSGEHRSKPRNLPPISKDLPAGWKQRKAKDGKLYYVNSKTKKISSKFPKSS</sequence>
<keyword evidence="3" id="KW-0723">Serine/threonine-protein kinase</keyword>
<evidence type="ECO:0000256" key="11">
    <source>
        <dbReference type="ARBA" id="ARBA00048679"/>
    </source>
</evidence>
<dbReference type="GO" id="GO:0000045">
    <property type="term" value="P:autophagosome assembly"/>
    <property type="evidence" value="ECO:0007669"/>
    <property type="project" value="TreeGrafter"/>
</dbReference>
<keyword evidence="16" id="KW-1185">Reference proteome</keyword>
<reference evidence="16" key="1">
    <citation type="submission" date="2016-03" db="EMBL/GenBank/DDBJ databases">
        <authorList>
            <person name="Ploux O."/>
        </authorList>
    </citation>
    <scope>NUCLEOTIDE SEQUENCE [LARGE SCALE GENOMIC DNA]</scope>
    <source>
        <strain evidence="16">UK7</strain>
    </source>
</reference>
<dbReference type="EMBL" id="FJUW01000046">
    <property type="protein sequence ID" value="CZT08625.1"/>
    <property type="molecule type" value="Genomic_DNA"/>
</dbReference>
<dbReference type="GO" id="GO:0005829">
    <property type="term" value="C:cytosol"/>
    <property type="evidence" value="ECO:0007669"/>
    <property type="project" value="TreeGrafter"/>
</dbReference>
<comment type="caution">
    <text evidence="15">The sequence shown here is derived from an EMBL/GenBank/DDBJ whole genome shotgun (WGS) entry which is preliminary data.</text>
</comment>
<dbReference type="Proteomes" id="UP000178129">
    <property type="component" value="Unassembled WGS sequence"/>
</dbReference>